<dbReference type="InterPro" id="IPR051906">
    <property type="entry name" value="TolC-like"/>
</dbReference>
<proteinExistence type="inferred from homology"/>
<dbReference type="InterPro" id="IPR003423">
    <property type="entry name" value="OMP_efflux"/>
</dbReference>
<feature type="coiled-coil region" evidence="8">
    <location>
        <begin position="364"/>
        <end position="391"/>
    </location>
</feature>
<dbReference type="GO" id="GO:0015562">
    <property type="term" value="F:efflux transmembrane transporter activity"/>
    <property type="evidence" value="ECO:0007669"/>
    <property type="project" value="InterPro"/>
</dbReference>
<dbReference type="FunCoup" id="A0A0D2GCQ4">
    <property type="interactions" value="294"/>
</dbReference>
<sequence>MKPNLRVFIFLSGVLSLLAGLPAQATGKPVISLDEAVKLALTKNPAITISQSEVEAAQGRVTQARSGYLPQVSVSSGYDRRYSYSPGSTGRLNDSAYDDYAARATASQLIYDFGQTTGKIGQSRKNLDASRESLSDVASALCRDVKVSYLEVLKKQHLVRVNIESLKAKEKHLAQSRALYNQGLRPRIDLTKGQTEVSQAKLSLLQARYSLKNNLTELENLMGGPPVAGEYELAEVGKGSKPPDNLESLRQRALEARQDLAQLKSKIEAARAGLESVTGNYWPSLKASGSYSFSDDNPDMEDRAWQAGLTLNWDIFTGLRHSGQESEARAEIRRLDAFLKQEELTVTRQVNQSFLALREAYEAVDTARIAFAQAKENLNQAEGRYQAGKSDIVELSDAQVLYTTSQSALVQATYSHLQAWAALEYATGEPAPLSELTAER</sequence>
<feature type="signal peptide" evidence="9">
    <location>
        <begin position="1"/>
        <end position="25"/>
    </location>
</feature>
<dbReference type="OrthoDB" id="9772436at2"/>
<evidence type="ECO:0000256" key="2">
    <source>
        <dbReference type="ARBA" id="ARBA00007613"/>
    </source>
</evidence>
<feature type="chain" id="PRO_5002242379" evidence="9">
    <location>
        <begin position="26"/>
        <end position="440"/>
    </location>
</feature>
<dbReference type="PANTHER" id="PTHR30026">
    <property type="entry name" value="OUTER MEMBRANE PROTEIN TOLC"/>
    <property type="match status" value="1"/>
</dbReference>
<dbReference type="STRING" id="1429043.X474_17605"/>
<dbReference type="InParanoid" id="A0A0D2GCQ4"/>
<keyword evidence="8" id="KW-0175">Coiled coil</keyword>
<comment type="caution">
    <text evidence="10">The sequence shown here is derived from an EMBL/GenBank/DDBJ whole genome shotgun (WGS) entry which is preliminary data.</text>
</comment>
<dbReference type="Pfam" id="PF02321">
    <property type="entry name" value="OEP"/>
    <property type="match status" value="2"/>
</dbReference>
<dbReference type="GO" id="GO:0009279">
    <property type="term" value="C:cell outer membrane"/>
    <property type="evidence" value="ECO:0007669"/>
    <property type="project" value="UniProtKB-SubCell"/>
</dbReference>
<keyword evidence="4" id="KW-1134">Transmembrane beta strand</keyword>
<evidence type="ECO:0000256" key="9">
    <source>
        <dbReference type="SAM" id="SignalP"/>
    </source>
</evidence>
<dbReference type="Gene3D" id="1.20.1600.10">
    <property type="entry name" value="Outer membrane efflux proteins (OEP)"/>
    <property type="match status" value="1"/>
</dbReference>
<evidence type="ECO:0000256" key="5">
    <source>
        <dbReference type="ARBA" id="ARBA00022692"/>
    </source>
</evidence>
<organism evidence="10 11">
    <name type="scientific">Dethiosulfatarculus sandiegensis</name>
    <dbReference type="NCBI Taxonomy" id="1429043"/>
    <lineage>
        <taxon>Bacteria</taxon>
        <taxon>Pseudomonadati</taxon>
        <taxon>Thermodesulfobacteriota</taxon>
        <taxon>Desulfarculia</taxon>
        <taxon>Desulfarculales</taxon>
        <taxon>Desulfarculaceae</taxon>
        <taxon>Dethiosulfatarculus</taxon>
    </lineage>
</organism>
<comment type="similarity">
    <text evidence="2">Belongs to the outer membrane factor (OMF) (TC 1.B.17) family.</text>
</comment>
<dbReference type="GO" id="GO:1990281">
    <property type="term" value="C:efflux pump complex"/>
    <property type="evidence" value="ECO:0007669"/>
    <property type="project" value="TreeGrafter"/>
</dbReference>
<evidence type="ECO:0000256" key="8">
    <source>
        <dbReference type="SAM" id="Coils"/>
    </source>
</evidence>
<evidence type="ECO:0000313" key="11">
    <source>
        <dbReference type="Proteomes" id="UP000032233"/>
    </source>
</evidence>
<dbReference type="PANTHER" id="PTHR30026:SF21">
    <property type="entry name" value="SLR1270 PROTEIN"/>
    <property type="match status" value="1"/>
</dbReference>
<dbReference type="PIRSF" id="PIRSF001892">
    <property type="entry name" value="CyaE"/>
    <property type="match status" value="1"/>
</dbReference>
<evidence type="ECO:0000313" key="10">
    <source>
        <dbReference type="EMBL" id="KIX12727.1"/>
    </source>
</evidence>
<evidence type="ECO:0000256" key="6">
    <source>
        <dbReference type="ARBA" id="ARBA00023136"/>
    </source>
</evidence>
<dbReference type="AlphaFoldDB" id="A0A0D2GCQ4"/>
<keyword evidence="5" id="KW-0812">Transmembrane</keyword>
<dbReference type="Proteomes" id="UP000032233">
    <property type="component" value="Unassembled WGS sequence"/>
</dbReference>
<dbReference type="RefSeq" id="WP_044350251.1">
    <property type="nucleotide sequence ID" value="NZ_AZAC01000024.1"/>
</dbReference>
<evidence type="ECO:0000256" key="3">
    <source>
        <dbReference type="ARBA" id="ARBA00022448"/>
    </source>
</evidence>
<keyword evidence="3" id="KW-0813">Transport</keyword>
<dbReference type="EMBL" id="AZAC01000024">
    <property type="protein sequence ID" value="KIX12727.1"/>
    <property type="molecule type" value="Genomic_DNA"/>
</dbReference>
<name>A0A0D2GCQ4_9BACT</name>
<evidence type="ECO:0000256" key="7">
    <source>
        <dbReference type="ARBA" id="ARBA00023237"/>
    </source>
</evidence>
<keyword evidence="9" id="KW-0732">Signal</keyword>
<dbReference type="InterPro" id="IPR028351">
    <property type="entry name" value="CyaE"/>
</dbReference>
<comment type="subcellular location">
    <subcellularLocation>
        <location evidence="1">Cell outer membrane</location>
    </subcellularLocation>
</comment>
<reference evidence="10 11" key="1">
    <citation type="submission" date="2013-11" db="EMBL/GenBank/DDBJ databases">
        <title>Metagenomic analysis of a methanogenic consortium involved in long chain n-alkane degradation.</title>
        <authorList>
            <person name="Davidova I.A."/>
            <person name="Callaghan A.V."/>
            <person name="Wawrik B."/>
            <person name="Pruitt S."/>
            <person name="Marks C."/>
            <person name="Duncan K.E."/>
            <person name="Suflita J.M."/>
        </authorList>
    </citation>
    <scope>NUCLEOTIDE SEQUENCE [LARGE SCALE GENOMIC DNA]</scope>
    <source>
        <strain evidence="10 11">SPR</strain>
    </source>
</reference>
<keyword evidence="6" id="KW-0472">Membrane</keyword>
<feature type="coiled-coil region" evidence="8">
    <location>
        <begin position="246"/>
        <end position="280"/>
    </location>
</feature>
<evidence type="ECO:0000256" key="1">
    <source>
        <dbReference type="ARBA" id="ARBA00004442"/>
    </source>
</evidence>
<keyword evidence="11" id="KW-1185">Reference proteome</keyword>
<keyword evidence="7" id="KW-0998">Cell outer membrane</keyword>
<dbReference type="SUPFAM" id="SSF56954">
    <property type="entry name" value="Outer membrane efflux proteins (OEP)"/>
    <property type="match status" value="1"/>
</dbReference>
<dbReference type="GO" id="GO:0015288">
    <property type="term" value="F:porin activity"/>
    <property type="evidence" value="ECO:0007669"/>
    <property type="project" value="TreeGrafter"/>
</dbReference>
<protein>
    <submittedName>
        <fullName evidence="10">Uncharacterized protein</fullName>
    </submittedName>
</protein>
<accession>A0A0D2GCQ4</accession>
<gene>
    <name evidence="10" type="ORF">X474_17605</name>
</gene>
<evidence type="ECO:0000256" key="4">
    <source>
        <dbReference type="ARBA" id="ARBA00022452"/>
    </source>
</evidence>